<reference evidence="1 2" key="1">
    <citation type="journal article" date="2014" name="Genome Announc.">
        <title>Draft Genome Sequence of Xylella fastidiosa Pear Leaf Scorch Strain in Taiwan.</title>
        <authorList>
            <person name="Su C.C."/>
            <person name="Deng W.L."/>
            <person name="Jan F.J."/>
            <person name="Chang C.J."/>
            <person name="Huang H."/>
            <person name="Chen J."/>
        </authorList>
    </citation>
    <scope>NUCLEOTIDE SEQUENCE [LARGE SCALE GENOMIC DNA]</scope>
    <source>
        <strain evidence="1 2">PLS229</strain>
    </source>
</reference>
<dbReference type="KEGG" id="xtw:AB672_10785"/>
<protein>
    <submittedName>
        <fullName evidence="1">Uncharacterized protein</fullName>
    </submittedName>
</protein>
<dbReference type="AntiFam" id="ANF00031">
    <property type="entry name" value="Antisense to tmRNA"/>
</dbReference>
<evidence type="ECO:0000313" key="1">
    <source>
        <dbReference type="EMBL" id="EWS78118.1"/>
    </source>
</evidence>
<proteinExistence type="predicted"/>
<name>Z9JJH2_9GAMM</name>
<evidence type="ECO:0000313" key="2">
    <source>
        <dbReference type="Proteomes" id="UP000020406"/>
    </source>
</evidence>
<organism evidence="1 2">
    <name type="scientific">Xylella taiwanensis</name>
    <dbReference type="NCBI Taxonomy" id="1444770"/>
    <lineage>
        <taxon>Bacteria</taxon>
        <taxon>Pseudomonadati</taxon>
        <taxon>Pseudomonadota</taxon>
        <taxon>Gammaproteobacteria</taxon>
        <taxon>Lysobacterales</taxon>
        <taxon>Lysobacteraceae</taxon>
        <taxon>Xylella</taxon>
    </lineage>
</organism>
<dbReference type="EMBL" id="JDSQ01000010">
    <property type="protein sequence ID" value="EWS78118.1"/>
    <property type="molecule type" value="Genomic_DNA"/>
</dbReference>
<gene>
    <name evidence="1" type="ORF">AF72_07095</name>
</gene>
<sequence>MVVFVAFADFGCIQEKKDGGLEWGRMPKSAGFRTNPREHAGTGVIWQEKNPNRERLGFSDWWRWAESNRRPKVLHPRPYMLILPLNLAAGQHDRQSAPGNQSAGFNGWWADGQHQRFRDDDSTLRARIQAVSRLRP</sequence>
<comment type="caution">
    <text evidence="1">The sequence shown here is derived from an EMBL/GenBank/DDBJ whole genome shotgun (WGS) entry which is preliminary data.</text>
</comment>
<dbReference type="STRING" id="1444770.AF72_07095"/>
<accession>Z9JJH2</accession>
<dbReference type="AlphaFoldDB" id="Z9JJH2"/>
<dbReference type="Proteomes" id="UP000020406">
    <property type="component" value="Unassembled WGS sequence"/>
</dbReference>